<evidence type="ECO:0000313" key="7">
    <source>
        <dbReference type="Proteomes" id="UP000298133"/>
    </source>
</evidence>
<feature type="transmembrane region" description="Helical" evidence="5">
    <location>
        <begin position="20"/>
        <end position="37"/>
    </location>
</feature>
<keyword evidence="3 5" id="KW-1133">Transmembrane helix</keyword>
<evidence type="ECO:0000256" key="3">
    <source>
        <dbReference type="ARBA" id="ARBA00022989"/>
    </source>
</evidence>
<feature type="transmembrane region" description="Helical" evidence="5">
    <location>
        <begin position="49"/>
        <end position="67"/>
    </location>
</feature>
<reference evidence="6 7" key="1">
    <citation type="submission" date="2019-03" db="EMBL/GenBank/DDBJ databases">
        <title>Draft genome of Gammaproteobacteria bacterium LSUCC0057, a member of the SAR92 clade.</title>
        <authorList>
            <person name="Lanclos V.C."/>
            <person name="Doiron C."/>
            <person name="Henson M.W."/>
            <person name="Thrash J.C."/>
        </authorList>
    </citation>
    <scope>NUCLEOTIDE SEQUENCE [LARGE SCALE GENOMIC DNA]</scope>
    <source>
        <strain evidence="6 7">LSUCC0057</strain>
    </source>
</reference>
<accession>A0A4Y8UJY0</accession>
<dbReference type="InterPro" id="IPR007300">
    <property type="entry name" value="CidB/LrgB"/>
</dbReference>
<sequence>MWSTLQQVAAGQWQLLADTRAVVLITLLGYIAGLAIYRRARGSMLLHPLLIAAPLIYLMVDQLAIPIDHYLRGNGLLTLALQLATVALALPLALQVRHLAAIWRPVLLLVGAGAVIAAVLALALAALLALEPQLLRSIAAKSITTPIAIGVTEQLGGIVAIIALSVLLTGLFGALLADWLYARCGLDDDRWQGLILGICAHGIGTAKAFETSPRCGAFATLGMGLTGIWSPLFLPWLLPLFL</sequence>
<dbReference type="PANTHER" id="PTHR30249">
    <property type="entry name" value="PUTATIVE SEROTONIN TRANSPORTER"/>
    <property type="match status" value="1"/>
</dbReference>
<dbReference type="PANTHER" id="PTHR30249:SF0">
    <property type="entry name" value="PLASTIDAL GLYCOLATE_GLYCERATE TRANSLOCATOR 1, CHLOROPLASTIC"/>
    <property type="match status" value="1"/>
</dbReference>
<evidence type="ECO:0000313" key="6">
    <source>
        <dbReference type="EMBL" id="TFH67989.1"/>
    </source>
</evidence>
<dbReference type="AlphaFoldDB" id="A0A4Y8UJY0"/>
<protein>
    <submittedName>
        <fullName evidence="6">LrgB family protein</fullName>
    </submittedName>
</protein>
<keyword evidence="7" id="KW-1185">Reference proteome</keyword>
<evidence type="ECO:0000256" key="2">
    <source>
        <dbReference type="ARBA" id="ARBA00022692"/>
    </source>
</evidence>
<dbReference type="Proteomes" id="UP000298133">
    <property type="component" value="Unassembled WGS sequence"/>
</dbReference>
<comment type="subcellular location">
    <subcellularLocation>
        <location evidence="1">Membrane</location>
        <topology evidence="1">Multi-pass membrane protein</topology>
    </subcellularLocation>
</comment>
<dbReference type="EMBL" id="SPIA01000002">
    <property type="protein sequence ID" value="TFH67989.1"/>
    <property type="molecule type" value="Genomic_DNA"/>
</dbReference>
<keyword evidence="4 5" id="KW-0472">Membrane</keyword>
<dbReference type="OrthoDB" id="9811701at2"/>
<evidence type="ECO:0000256" key="1">
    <source>
        <dbReference type="ARBA" id="ARBA00004141"/>
    </source>
</evidence>
<evidence type="ECO:0000256" key="5">
    <source>
        <dbReference type="SAM" id="Phobius"/>
    </source>
</evidence>
<keyword evidence="2 5" id="KW-0812">Transmembrane</keyword>
<organism evidence="6 7">
    <name type="scientific">Gammaproteobacteria bacterium LSUCC0057</name>
    <dbReference type="NCBI Taxonomy" id="2559237"/>
    <lineage>
        <taxon>Bacteria</taxon>
        <taxon>Pseudomonadati</taxon>
        <taxon>Pseudomonadota</taxon>
        <taxon>Gammaproteobacteria</taxon>
        <taxon>Cellvibrionales</taxon>
        <taxon>Porticoccaceae</taxon>
        <taxon>SAR92 clade</taxon>
    </lineage>
</organism>
<proteinExistence type="predicted"/>
<comment type="caution">
    <text evidence="6">The sequence shown here is derived from an EMBL/GenBank/DDBJ whole genome shotgun (WGS) entry which is preliminary data.</text>
</comment>
<feature type="transmembrane region" description="Helical" evidence="5">
    <location>
        <begin position="73"/>
        <end position="94"/>
    </location>
</feature>
<dbReference type="Pfam" id="PF04172">
    <property type="entry name" value="LrgB"/>
    <property type="match status" value="1"/>
</dbReference>
<feature type="transmembrane region" description="Helical" evidence="5">
    <location>
        <begin position="106"/>
        <end position="130"/>
    </location>
</feature>
<dbReference type="GO" id="GO:0016020">
    <property type="term" value="C:membrane"/>
    <property type="evidence" value="ECO:0007669"/>
    <property type="project" value="UniProtKB-SubCell"/>
</dbReference>
<gene>
    <name evidence="6" type="ORF">E3W66_07020</name>
</gene>
<name>A0A4Y8UJY0_9GAMM</name>
<feature type="transmembrane region" description="Helical" evidence="5">
    <location>
        <begin position="217"/>
        <end position="238"/>
    </location>
</feature>
<evidence type="ECO:0000256" key="4">
    <source>
        <dbReference type="ARBA" id="ARBA00023136"/>
    </source>
</evidence>
<feature type="transmembrane region" description="Helical" evidence="5">
    <location>
        <begin position="158"/>
        <end position="181"/>
    </location>
</feature>